<proteinExistence type="predicted"/>
<reference evidence="1" key="2">
    <citation type="submission" date="2019-01" db="UniProtKB">
        <authorList>
            <consortium name="EnsemblPlants"/>
        </authorList>
    </citation>
    <scope>IDENTIFICATION</scope>
    <source>
        <strain evidence="1">cv. Heinz 1706</strain>
    </source>
</reference>
<name>A0A3Q7GVM7_SOLLC</name>
<dbReference type="Proteomes" id="UP000004994">
    <property type="component" value="Chromosome 6"/>
</dbReference>
<dbReference type="PaxDb" id="4081-Solyc06g051240.1.1"/>
<protein>
    <submittedName>
        <fullName evidence="1">Uncharacterized protein</fullName>
    </submittedName>
</protein>
<evidence type="ECO:0000313" key="1">
    <source>
        <dbReference type="EnsemblPlants" id="Solyc06g051240.1.1.1"/>
    </source>
</evidence>
<keyword evidence="2" id="KW-1185">Reference proteome</keyword>
<dbReference type="AlphaFoldDB" id="A0A3Q7GVM7"/>
<sequence length="60" mass="6987">MQVQLFVYSCRVFQMYVCIKQAALFPDYVCLPLPCLISTLMIKILSMECDNRYGFVIVNN</sequence>
<evidence type="ECO:0000313" key="2">
    <source>
        <dbReference type="Proteomes" id="UP000004994"/>
    </source>
</evidence>
<dbReference type="EnsemblPlants" id="Solyc06g051240.1.1">
    <property type="protein sequence ID" value="Solyc06g051240.1.1.1"/>
    <property type="gene ID" value="Solyc06g051240.1"/>
</dbReference>
<dbReference type="Gramene" id="Solyc06g051240.1.1">
    <property type="protein sequence ID" value="Solyc06g051240.1.1.1"/>
    <property type="gene ID" value="Solyc06g051240.1"/>
</dbReference>
<accession>A0A3Q7GVM7</accession>
<dbReference type="InParanoid" id="A0A3Q7GVM7"/>
<organism evidence="1">
    <name type="scientific">Solanum lycopersicum</name>
    <name type="common">Tomato</name>
    <name type="synonym">Lycopersicon esculentum</name>
    <dbReference type="NCBI Taxonomy" id="4081"/>
    <lineage>
        <taxon>Eukaryota</taxon>
        <taxon>Viridiplantae</taxon>
        <taxon>Streptophyta</taxon>
        <taxon>Embryophyta</taxon>
        <taxon>Tracheophyta</taxon>
        <taxon>Spermatophyta</taxon>
        <taxon>Magnoliopsida</taxon>
        <taxon>eudicotyledons</taxon>
        <taxon>Gunneridae</taxon>
        <taxon>Pentapetalae</taxon>
        <taxon>asterids</taxon>
        <taxon>lamiids</taxon>
        <taxon>Solanales</taxon>
        <taxon>Solanaceae</taxon>
        <taxon>Solanoideae</taxon>
        <taxon>Solaneae</taxon>
        <taxon>Solanum</taxon>
        <taxon>Solanum subgen. Lycopersicon</taxon>
    </lineage>
</organism>
<reference evidence="1" key="1">
    <citation type="journal article" date="2012" name="Nature">
        <title>The tomato genome sequence provides insights into fleshy fruit evolution.</title>
        <authorList>
            <consortium name="Tomato Genome Consortium"/>
        </authorList>
    </citation>
    <scope>NUCLEOTIDE SEQUENCE [LARGE SCALE GENOMIC DNA]</scope>
    <source>
        <strain evidence="1">cv. Heinz 1706</strain>
    </source>
</reference>